<dbReference type="EMBL" id="CP003219">
    <property type="protein sequence ID" value="AEW97401.1"/>
    <property type="molecule type" value="Genomic_DNA"/>
</dbReference>
<dbReference type="Pfam" id="PF06925">
    <property type="entry name" value="MGDG_synth"/>
    <property type="match status" value="1"/>
</dbReference>
<dbReference type="SUPFAM" id="SSF53756">
    <property type="entry name" value="UDP-Glycosyltransferase/glycogen phosphorylase"/>
    <property type="match status" value="1"/>
</dbReference>
<accession>G8X3M7</accession>
<organism evidence="5 6">
    <name type="scientific">Streptantibioticus cattleyicolor (strain ATCC 35852 / DSM 46488 / JCM 4925 / NBRC 14057 / NRRL 8057)</name>
    <name type="common">Streptomyces cattleya</name>
    <dbReference type="NCBI Taxonomy" id="1003195"/>
    <lineage>
        <taxon>Bacteria</taxon>
        <taxon>Bacillati</taxon>
        <taxon>Actinomycetota</taxon>
        <taxon>Actinomycetes</taxon>
        <taxon>Kitasatosporales</taxon>
        <taxon>Streptomycetaceae</taxon>
        <taxon>Streptantibioticus</taxon>
    </lineage>
</organism>
<dbReference type="KEGG" id="scy:SCATT_50300"/>
<keyword evidence="3 5" id="KW-0808">Transferase</keyword>
<name>F8K0J6_STREN</name>
<proteinExistence type="inferred from homology"/>
<dbReference type="InterPro" id="IPR009695">
    <property type="entry name" value="Diacylglyc_glucosyltr_N"/>
</dbReference>
<dbReference type="OrthoDB" id="9810950at2"/>
<dbReference type="eggNOG" id="COG0707">
    <property type="taxonomic scope" value="Bacteria"/>
</dbReference>
<protein>
    <submittedName>
        <fullName evidence="5">Putative glycosyl transferase</fullName>
    </submittedName>
</protein>
<keyword evidence="6" id="KW-1185">Reference proteome</keyword>
<reference evidence="6" key="1">
    <citation type="submission" date="2011-12" db="EMBL/GenBank/DDBJ databases">
        <title>Complete genome sequence of Streptomyces cattleya strain DSM 46488.</title>
        <authorList>
            <person name="Ou H.-Y."/>
            <person name="Li P."/>
            <person name="Zhao C."/>
            <person name="O'Hagan D."/>
            <person name="Deng Z."/>
        </authorList>
    </citation>
    <scope>NUCLEOTIDE SEQUENCE [LARGE SCALE GENOMIC DNA]</scope>
    <source>
        <strain evidence="6">ATCC 35852 / DSM 46488 / JCM 4925 / NBRC 14057 / NRRL 8057</strain>
    </source>
</reference>
<dbReference type="PATRIC" id="fig|1003195.11.peg.6460"/>
<dbReference type="PANTHER" id="PTHR43025">
    <property type="entry name" value="MONOGALACTOSYLDIACYLGLYCEROL SYNTHASE"/>
    <property type="match status" value="1"/>
</dbReference>
<sequence>MAERVVILSAGMGAGHDAVAGELARRLGERGAAPWIVDVLGLLPGRSGAALRAFYATTVRYAPPLYEGIYRAFFTPRGRPVADTSPVVVPAARALARLLARADRPPRAVVSTFHLAAQACGRLRAAGQLQVPSVVVVTDFAAHRQWVHPANDLHLCPTPRVAEQVRALGGGDARAPGPVVPPGFEEVAGGPPDAGYAGWFGRRAPGRTPVLVSSGAWGVGAGLARTVETLSRGGCLPVVLCGRNEALRRRVARIPGALPLGWVDDMPAVLSAVRVLVENAAGQTAAQALAAGVPVVGYRPIPGHGVDGARRMAADGLSSHVERPGRLLAEVTALAADGPLRRARIAAGRALFTADPAALVARAAGLADSPVATPHPPPR</sequence>
<evidence type="ECO:0000313" key="5">
    <source>
        <dbReference type="EMBL" id="AEW97401.1"/>
    </source>
</evidence>
<dbReference type="Gene3D" id="3.40.50.2000">
    <property type="entry name" value="Glycogen Phosphorylase B"/>
    <property type="match status" value="1"/>
</dbReference>
<dbReference type="AlphaFoldDB" id="F8K0J6"/>
<keyword evidence="2" id="KW-0328">Glycosyltransferase</keyword>
<dbReference type="InterPro" id="IPR050519">
    <property type="entry name" value="Glycosyltransf_28_UgtP"/>
</dbReference>
<gene>
    <name evidence="5" type="ordered locus">SCATT_50300</name>
</gene>
<dbReference type="KEGG" id="sct:SCAT_5036"/>
<dbReference type="GO" id="GO:0016758">
    <property type="term" value="F:hexosyltransferase activity"/>
    <property type="evidence" value="ECO:0007669"/>
    <property type="project" value="InterPro"/>
</dbReference>
<evidence type="ECO:0000313" key="6">
    <source>
        <dbReference type="Proteomes" id="UP000007842"/>
    </source>
</evidence>
<accession>F8K0J6</accession>
<dbReference type="Proteomes" id="UP000007842">
    <property type="component" value="Chromosome"/>
</dbReference>
<feature type="domain" description="Diacylglycerol glucosyltransferase N-terminal" evidence="4">
    <location>
        <begin position="38"/>
        <end position="168"/>
    </location>
</feature>
<dbReference type="STRING" id="1003195.SCATT_50300"/>
<dbReference type="RefSeq" id="WP_014145739.1">
    <property type="nucleotide sequence ID" value="NC_016111.1"/>
</dbReference>
<evidence type="ECO:0000256" key="1">
    <source>
        <dbReference type="ARBA" id="ARBA00006962"/>
    </source>
</evidence>
<evidence type="ECO:0000259" key="4">
    <source>
        <dbReference type="Pfam" id="PF06925"/>
    </source>
</evidence>
<dbReference type="GO" id="GO:0009247">
    <property type="term" value="P:glycolipid biosynthetic process"/>
    <property type="evidence" value="ECO:0007669"/>
    <property type="project" value="InterPro"/>
</dbReference>
<evidence type="ECO:0000256" key="3">
    <source>
        <dbReference type="ARBA" id="ARBA00022679"/>
    </source>
</evidence>
<evidence type="ECO:0000256" key="2">
    <source>
        <dbReference type="ARBA" id="ARBA00022676"/>
    </source>
</evidence>
<dbReference type="GO" id="GO:0016020">
    <property type="term" value="C:membrane"/>
    <property type="evidence" value="ECO:0007669"/>
    <property type="project" value="GOC"/>
</dbReference>
<comment type="similarity">
    <text evidence="1">Belongs to the glycosyltransferase 28 family.</text>
</comment>
<dbReference type="PANTHER" id="PTHR43025:SF3">
    <property type="entry name" value="MONOGALACTOSYLDIACYLGLYCEROL SYNTHASE 1, CHLOROPLASTIC"/>
    <property type="match status" value="1"/>
</dbReference>
<dbReference type="HOGENOM" id="CLU_028367_4_1_11"/>